<dbReference type="Pfam" id="PF18962">
    <property type="entry name" value="Por_Secre_tail"/>
    <property type="match status" value="1"/>
</dbReference>
<reference evidence="6 7" key="1">
    <citation type="submission" date="2017-09" db="EMBL/GenBank/DDBJ databases">
        <title>Genomic, metabolic, and phenotypic characteristics of bacterial isolates from the natural microbiome of the model nematode Caenorhabditis elegans.</title>
        <authorList>
            <person name="Zimmermann J."/>
            <person name="Obeng N."/>
            <person name="Yang W."/>
            <person name="Obeng O."/>
            <person name="Kissoyan K."/>
            <person name="Pees B."/>
            <person name="Dirksen P."/>
            <person name="Hoppner M."/>
            <person name="Franke A."/>
            <person name="Rosenstiel P."/>
            <person name="Leippe M."/>
            <person name="Dierking K."/>
            <person name="Kaleta C."/>
            <person name="Schulenburg H."/>
        </authorList>
    </citation>
    <scope>NUCLEOTIDE SEQUENCE [LARGE SCALE GENOMIC DNA]</scope>
    <source>
        <strain evidence="4 7">MYb25</strain>
        <strain evidence="5 6">MYb44</strain>
    </source>
</reference>
<organism evidence="4 7">
    <name type="scientific">Chryseobacterium culicis</name>
    <dbReference type="NCBI Taxonomy" id="680127"/>
    <lineage>
        <taxon>Bacteria</taxon>
        <taxon>Pseudomonadati</taxon>
        <taxon>Bacteroidota</taxon>
        <taxon>Flavobacteriia</taxon>
        <taxon>Flavobacteriales</taxon>
        <taxon>Weeksellaceae</taxon>
        <taxon>Chryseobacterium group</taxon>
        <taxon>Chryseobacterium</taxon>
    </lineage>
</organism>
<evidence type="ECO:0000313" key="6">
    <source>
        <dbReference type="Proteomes" id="UP000238325"/>
    </source>
</evidence>
<dbReference type="Proteomes" id="UP000238534">
    <property type="component" value="Unassembled WGS sequence"/>
</dbReference>
<comment type="caution">
    <text evidence="4">The sequence shown here is derived from an EMBL/GenBank/DDBJ whole genome shotgun (WGS) entry which is preliminary data.</text>
</comment>
<name>A0A2S9CYD4_CHRCI</name>
<dbReference type="NCBIfam" id="TIGR04183">
    <property type="entry name" value="Por_Secre_tail"/>
    <property type="match status" value="1"/>
</dbReference>
<dbReference type="EMBL" id="PCPP01000001">
    <property type="protein sequence ID" value="PRB85532.1"/>
    <property type="molecule type" value="Genomic_DNA"/>
</dbReference>
<gene>
    <name evidence="4" type="ORF">CQ022_04550</name>
    <name evidence="5" type="ORF">CQ033_08440</name>
</gene>
<dbReference type="InterPro" id="IPR013320">
    <property type="entry name" value="ConA-like_dom_sf"/>
</dbReference>
<feature type="signal peptide" evidence="2">
    <location>
        <begin position="1"/>
        <end position="18"/>
    </location>
</feature>
<evidence type="ECO:0000256" key="2">
    <source>
        <dbReference type="SAM" id="SignalP"/>
    </source>
</evidence>
<dbReference type="Gene3D" id="2.60.120.560">
    <property type="entry name" value="Exo-inulinase, domain 1"/>
    <property type="match status" value="1"/>
</dbReference>
<dbReference type="InterPro" id="IPR026444">
    <property type="entry name" value="Secre_tail"/>
</dbReference>
<protein>
    <recommendedName>
        <fullName evidence="3">Secretion system C-terminal sorting domain-containing protein</fullName>
    </recommendedName>
</protein>
<dbReference type="EMBL" id="PCPH01000002">
    <property type="protein sequence ID" value="PRB90747.1"/>
    <property type="molecule type" value="Genomic_DNA"/>
</dbReference>
<dbReference type="Proteomes" id="UP000238325">
    <property type="component" value="Unassembled WGS sequence"/>
</dbReference>
<evidence type="ECO:0000256" key="1">
    <source>
        <dbReference type="ARBA" id="ARBA00022729"/>
    </source>
</evidence>
<sequence length="307" mass="33623">MKKLYIFAISLISLSSFAQQTISFEASEGFTAGNINSQQGWVTTNDGGVPPVYLTSQVVSAEFATQGSNSFKITPDADFGPQQSPVMGGFYTFAAPLTYNSFTKSFDVRLTQKSTSSSDFVFRTVSTTGAGGIVTYIDFSYTGKILIANAGSANLVDTNQTWNANTWYRVKIVSTATGIQYFVNDALIYTGQPYSNNNINRMDFVHDNYGGSAYIDNIKINNEAALSTKDAVKNDVKLSIYPNPATEVIKITTPNKIKHIEVYDMSGKRVDATLNGDQVNVRNLSSGAYLLNVETEGRNFTEKFIKK</sequence>
<evidence type="ECO:0000313" key="7">
    <source>
        <dbReference type="Proteomes" id="UP000238534"/>
    </source>
</evidence>
<accession>A0A2S9CYD4</accession>
<dbReference type="OrthoDB" id="1467680at2"/>
<keyword evidence="6" id="KW-1185">Reference proteome</keyword>
<evidence type="ECO:0000259" key="3">
    <source>
        <dbReference type="Pfam" id="PF18962"/>
    </source>
</evidence>
<proteinExistence type="predicted"/>
<feature type="domain" description="Secretion system C-terminal sorting" evidence="3">
    <location>
        <begin position="240"/>
        <end position="305"/>
    </location>
</feature>
<dbReference type="AlphaFoldDB" id="A0A2S9CYD4"/>
<keyword evidence="1 2" id="KW-0732">Signal</keyword>
<feature type="chain" id="PRO_5015610221" description="Secretion system C-terminal sorting domain-containing protein" evidence="2">
    <location>
        <begin position="19"/>
        <end position="307"/>
    </location>
</feature>
<evidence type="ECO:0000313" key="5">
    <source>
        <dbReference type="EMBL" id="PRB90747.1"/>
    </source>
</evidence>
<dbReference type="SUPFAM" id="SSF49899">
    <property type="entry name" value="Concanavalin A-like lectins/glucanases"/>
    <property type="match status" value="1"/>
</dbReference>
<dbReference type="RefSeq" id="WP_105682148.1">
    <property type="nucleotide sequence ID" value="NZ_JBBGZD010000001.1"/>
</dbReference>
<evidence type="ECO:0000313" key="4">
    <source>
        <dbReference type="EMBL" id="PRB85532.1"/>
    </source>
</evidence>
<dbReference type="GO" id="GO:0004553">
    <property type="term" value="F:hydrolase activity, hydrolyzing O-glycosyl compounds"/>
    <property type="evidence" value="ECO:0007669"/>
    <property type="project" value="UniProtKB-ARBA"/>
</dbReference>
<dbReference type="GO" id="GO:0005975">
    <property type="term" value="P:carbohydrate metabolic process"/>
    <property type="evidence" value="ECO:0007669"/>
    <property type="project" value="UniProtKB-ARBA"/>
</dbReference>